<evidence type="ECO:0000313" key="1">
    <source>
        <dbReference type="EMBL" id="NEC93204.1"/>
    </source>
</evidence>
<name>A0A6B3C9W3_9ACTN</name>
<reference evidence="1" key="1">
    <citation type="submission" date="2020-01" db="EMBL/GenBank/DDBJ databases">
        <title>Insect and environment-associated Actinomycetes.</title>
        <authorList>
            <person name="Currrie C."/>
            <person name="Chevrette M."/>
            <person name="Carlson C."/>
            <person name="Stubbendieck R."/>
            <person name="Wendt-Pienkowski E."/>
        </authorList>
    </citation>
    <scope>NUCLEOTIDE SEQUENCE</scope>
    <source>
        <strain evidence="1">SID12501</strain>
    </source>
</reference>
<comment type="caution">
    <text evidence="1">The sequence shown here is derived from an EMBL/GenBank/DDBJ whole genome shotgun (WGS) entry which is preliminary data.</text>
</comment>
<sequence length="149" mass="16181">LPAAMAAAQRAADLAPADPGPWVVMITAARALSYTHSRFADLWRNLTLRAPHHPAAHWQAMQYWFAKWHGSDELMIEFAGRAAAQAPAGSLLPGVHLHALGELRGARAARTARSEANRARLLDIAGRLDTVRPDHEGLPRLRQHAAALA</sequence>
<dbReference type="EMBL" id="JAAGLU010000601">
    <property type="protein sequence ID" value="NEC93204.1"/>
    <property type="molecule type" value="Genomic_DNA"/>
</dbReference>
<dbReference type="AlphaFoldDB" id="A0A6B3C9W3"/>
<gene>
    <name evidence="1" type="ORF">G3I71_47480</name>
</gene>
<protein>
    <submittedName>
        <fullName evidence="1">Uncharacterized protein</fullName>
    </submittedName>
</protein>
<proteinExistence type="predicted"/>
<organism evidence="1">
    <name type="scientific">Streptomyces sp. SID12501</name>
    <dbReference type="NCBI Taxonomy" id="2706042"/>
    <lineage>
        <taxon>Bacteria</taxon>
        <taxon>Bacillati</taxon>
        <taxon>Actinomycetota</taxon>
        <taxon>Actinomycetes</taxon>
        <taxon>Kitasatosporales</taxon>
        <taxon>Streptomycetaceae</taxon>
        <taxon>Streptomyces</taxon>
    </lineage>
</organism>
<feature type="non-terminal residue" evidence="1">
    <location>
        <position position="149"/>
    </location>
</feature>
<accession>A0A6B3C9W3</accession>
<feature type="non-terminal residue" evidence="1">
    <location>
        <position position="1"/>
    </location>
</feature>